<keyword evidence="4" id="KW-1185">Reference proteome</keyword>
<reference evidence="3" key="1">
    <citation type="journal article" date="2020" name="Fungal Divers.">
        <title>Resolving the Mortierellaceae phylogeny through synthesis of multi-gene phylogenetics and phylogenomics.</title>
        <authorList>
            <person name="Vandepol N."/>
            <person name="Liber J."/>
            <person name="Desiro A."/>
            <person name="Na H."/>
            <person name="Kennedy M."/>
            <person name="Barry K."/>
            <person name="Grigoriev I.V."/>
            <person name="Miller A.N."/>
            <person name="O'Donnell K."/>
            <person name="Stajich J.E."/>
            <person name="Bonito G."/>
        </authorList>
    </citation>
    <scope>NUCLEOTIDE SEQUENCE</scope>
    <source>
        <strain evidence="3">MES-2147</strain>
    </source>
</reference>
<evidence type="ECO:0000313" key="4">
    <source>
        <dbReference type="Proteomes" id="UP000749646"/>
    </source>
</evidence>
<feature type="compositionally biased region" description="Polar residues" evidence="1">
    <location>
        <begin position="349"/>
        <end position="364"/>
    </location>
</feature>
<feature type="compositionally biased region" description="Basic and acidic residues" evidence="1">
    <location>
        <begin position="410"/>
        <end position="423"/>
    </location>
</feature>
<gene>
    <name evidence="3" type="ORF">BGZ65_012379</name>
</gene>
<dbReference type="OrthoDB" id="2425693at2759"/>
<name>A0A9P6MLM0_9FUNG</name>
<evidence type="ECO:0000313" key="3">
    <source>
        <dbReference type="EMBL" id="KAG0007018.1"/>
    </source>
</evidence>
<evidence type="ECO:0000256" key="2">
    <source>
        <dbReference type="SAM" id="SignalP"/>
    </source>
</evidence>
<feature type="compositionally biased region" description="Basic and acidic residues" evidence="1">
    <location>
        <begin position="388"/>
        <end position="400"/>
    </location>
</feature>
<sequence length="565" mass="62481">MWAARTSSSLVTLVLTCIAAILALTLLVCVPVDSAPVSPQHRGHHGIAPRAELDTPPPSEAPMSSLSLSSTPTTASIITGPSQIPTTTKKKDHQTPKETEKQENKYNFEILNPSPQSVWTSGSLETITWIHSNLPAKATFDIYFIPVDPETNPEAIEITRRPILRYINARQRYLDVVVPYDLITKEQLTKEQEGDDALIGGSGENGQGDIAPMTGSDNTTTTPTTDASTPSLSQDIRSLARLYITAYEGRTNKVLVRKSVFPVEILKDHAMDKRTVSPPPPILGPVQQQDRERQQNQDQQDQDQQEDKLLESMEDLLEKKDQGIIHLGEHMHEVAAGGDKKNGDGNSVFDPTNSTPGGDPSSSNETDEKSELGETVPTMLEAGEDLGSMDHQHHPGHETMSEGEEEDDGEGMHHDHTVNPDHLPNDEDLKLWEEIIDRPGYNPPIKVIDAGMIQITRWIDNKVRFFVGAPYVFAWEFPASGAGLTGDVSVYVEDAFTGKRYDMAAGPLSSSIQFMYLRPSAIMMSANPKKRIYLRARVELDLFKVGNIHRYTGFSKVFWVERGAL</sequence>
<protein>
    <submittedName>
        <fullName evidence="3">Uncharacterized protein</fullName>
    </submittedName>
</protein>
<feature type="region of interest" description="Disordered" evidence="1">
    <location>
        <begin position="271"/>
        <end position="306"/>
    </location>
</feature>
<feature type="chain" id="PRO_5040134789" evidence="2">
    <location>
        <begin position="35"/>
        <end position="565"/>
    </location>
</feature>
<dbReference type="AlphaFoldDB" id="A0A9P6MLM0"/>
<proteinExistence type="predicted"/>
<feature type="region of interest" description="Disordered" evidence="1">
    <location>
        <begin position="38"/>
        <end position="103"/>
    </location>
</feature>
<feature type="compositionally biased region" description="Basic and acidic residues" evidence="1">
    <location>
        <begin position="93"/>
        <end position="103"/>
    </location>
</feature>
<accession>A0A9P6MLM0</accession>
<evidence type="ECO:0000256" key="1">
    <source>
        <dbReference type="SAM" id="MobiDB-lite"/>
    </source>
</evidence>
<feature type="region of interest" description="Disordered" evidence="1">
    <location>
        <begin position="335"/>
        <end position="373"/>
    </location>
</feature>
<feature type="region of interest" description="Disordered" evidence="1">
    <location>
        <begin position="386"/>
        <end position="423"/>
    </location>
</feature>
<feature type="compositionally biased region" description="Low complexity" evidence="1">
    <location>
        <begin position="61"/>
        <end position="82"/>
    </location>
</feature>
<organism evidence="3 4">
    <name type="scientific">Modicella reniformis</name>
    <dbReference type="NCBI Taxonomy" id="1440133"/>
    <lineage>
        <taxon>Eukaryota</taxon>
        <taxon>Fungi</taxon>
        <taxon>Fungi incertae sedis</taxon>
        <taxon>Mucoromycota</taxon>
        <taxon>Mortierellomycotina</taxon>
        <taxon>Mortierellomycetes</taxon>
        <taxon>Mortierellales</taxon>
        <taxon>Mortierellaceae</taxon>
        <taxon>Modicella</taxon>
    </lineage>
</organism>
<feature type="compositionally biased region" description="Low complexity" evidence="1">
    <location>
        <begin position="214"/>
        <end position="233"/>
    </location>
</feature>
<feature type="signal peptide" evidence="2">
    <location>
        <begin position="1"/>
        <end position="34"/>
    </location>
</feature>
<dbReference type="Proteomes" id="UP000749646">
    <property type="component" value="Unassembled WGS sequence"/>
</dbReference>
<keyword evidence="2" id="KW-0732">Signal</keyword>
<dbReference type="EMBL" id="JAAAHW010000023">
    <property type="protein sequence ID" value="KAG0007018.1"/>
    <property type="molecule type" value="Genomic_DNA"/>
</dbReference>
<feature type="region of interest" description="Disordered" evidence="1">
    <location>
        <begin position="192"/>
        <end position="233"/>
    </location>
</feature>
<comment type="caution">
    <text evidence="3">The sequence shown here is derived from an EMBL/GenBank/DDBJ whole genome shotgun (WGS) entry which is preliminary data.</text>
</comment>